<evidence type="ECO:0000259" key="11">
    <source>
        <dbReference type="PROSITE" id="PS51918"/>
    </source>
</evidence>
<dbReference type="InterPro" id="IPR058240">
    <property type="entry name" value="rSAM_sf"/>
</dbReference>
<evidence type="ECO:0000313" key="12">
    <source>
        <dbReference type="Proteomes" id="UP000694888"/>
    </source>
</evidence>
<dbReference type="InterPro" id="IPR006638">
    <property type="entry name" value="Elp3/MiaA/NifB-like_rSAM"/>
</dbReference>
<evidence type="ECO:0000313" key="13">
    <source>
        <dbReference type="RefSeq" id="XP_005090240.1"/>
    </source>
</evidence>
<dbReference type="CDD" id="cd01335">
    <property type="entry name" value="Radical_SAM"/>
    <property type="match status" value="1"/>
</dbReference>
<evidence type="ECO:0000256" key="4">
    <source>
        <dbReference type="ARBA" id="ARBA00022691"/>
    </source>
</evidence>
<keyword evidence="12" id="KW-1185">Reference proteome</keyword>
<dbReference type="InterPro" id="IPR034505">
    <property type="entry name" value="Coproporphyrinogen-III_oxidase"/>
</dbReference>
<dbReference type="GeneID" id="101856483"/>
<dbReference type="SFLD" id="SFLDF00562">
    <property type="entry name" value="HemN-like__clustered_with_heat"/>
    <property type="match status" value="1"/>
</dbReference>
<dbReference type="SUPFAM" id="SSF102114">
    <property type="entry name" value="Radical SAM enzymes"/>
    <property type="match status" value="1"/>
</dbReference>
<proteinExistence type="inferred from homology"/>
<dbReference type="Pfam" id="PF04055">
    <property type="entry name" value="Radical_SAM"/>
    <property type="match status" value="1"/>
</dbReference>
<dbReference type="RefSeq" id="XP_005090240.1">
    <property type="nucleotide sequence ID" value="XM_005090183.3"/>
</dbReference>
<evidence type="ECO:0000256" key="6">
    <source>
        <dbReference type="ARBA" id="ARBA00023004"/>
    </source>
</evidence>
<sequence>MSASRSFSVASLYVHWPYCKRRCTYCNFNKYVSKFVDHERMRRCLVRELKTVLGLSGVSSVSSVFFGGGTPSLAEPRTIESVLTAVRQTTAMAEDAEVSMEVNPTALEIDKLKEFHLAGVNRVSIGVQTLDGRGLAILGRDHSAQDSLRCLEAAKKLFPNQVSVDLIFGWPGQDVEMWQRELNHILGVCDKHISLYQLTLERGTQLFKLVQSGQASVPNDQHMEEMYLQAVQILADNGFERYEVSNFAREGCYGQHNLSYWTGRPYIGIGPGAHGRFRPGDRQLHEARVQTLEPPDWMWEVEKFGHATRKATPLSVIQQLEELLIVGLRTKWGISNQMWQSVSPETNMMEILAESMEIQQHFQNGLLELDKIGLRATSAGMNVLDSILPDLLNALDSHHTAHTSPFAQDPT</sequence>
<dbReference type="InterPro" id="IPR010723">
    <property type="entry name" value="HemN_C"/>
</dbReference>
<dbReference type="Proteomes" id="UP000694888">
    <property type="component" value="Unplaced"/>
</dbReference>
<evidence type="ECO:0000256" key="3">
    <source>
        <dbReference type="ARBA" id="ARBA00022617"/>
    </source>
</evidence>
<dbReference type="SFLD" id="SFLDG01065">
    <property type="entry name" value="anaerobic_coproporphyrinogen-I"/>
    <property type="match status" value="1"/>
</dbReference>
<dbReference type="PANTHER" id="PTHR13932:SF5">
    <property type="entry name" value="RADICAL S-ADENOSYL METHIONINE DOMAIN-CONTAINING PROTEIN 1, MITOCHONDRIAL"/>
    <property type="match status" value="1"/>
</dbReference>
<dbReference type="Pfam" id="PF06969">
    <property type="entry name" value="HemN_C"/>
    <property type="match status" value="1"/>
</dbReference>
<name>A0ABM1VW78_APLCA</name>
<evidence type="ECO:0000256" key="10">
    <source>
        <dbReference type="ARBA" id="ARBA00045130"/>
    </source>
</evidence>
<evidence type="ECO:0000256" key="5">
    <source>
        <dbReference type="ARBA" id="ARBA00022723"/>
    </source>
</evidence>
<evidence type="ECO:0000256" key="8">
    <source>
        <dbReference type="ARBA" id="ARBA00023186"/>
    </source>
</evidence>
<evidence type="ECO:0000256" key="9">
    <source>
        <dbReference type="ARBA" id="ARBA00033094"/>
    </source>
</evidence>
<dbReference type="InterPro" id="IPR004559">
    <property type="entry name" value="HemW-like"/>
</dbReference>
<evidence type="ECO:0000313" key="15">
    <source>
        <dbReference type="RefSeq" id="XP_035826670.1"/>
    </source>
</evidence>
<dbReference type="Gene3D" id="3.20.20.70">
    <property type="entry name" value="Aldolase class I"/>
    <property type="match status" value="1"/>
</dbReference>
<dbReference type="InterPro" id="IPR013785">
    <property type="entry name" value="Aldolase_TIM"/>
</dbReference>
<dbReference type="InterPro" id="IPR007197">
    <property type="entry name" value="rSAM"/>
</dbReference>
<dbReference type="PANTHER" id="PTHR13932">
    <property type="entry name" value="COPROPORPHYRINIGEN III OXIDASE"/>
    <property type="match status" value="1"/>
</dbReference>
<evidence type="ECO:0000313" key="16">
    <source>
        <dbReference type="RefSeq" id="XP_035826674.1"/>
    </source>
</evidence>
<dbReference type="RefSeq" id="XP_035826670.1">
    <property type="nucleotide sequence ID" value="XM_035970777.1"/>
</dbReference>
<dbReference type="RefSeq" id="XP_035826674.1">
    <property type="nucleotide sequence ID" value="XM_035970781.1"/>
</dbReference>
<evidence type="ECO:0000256" key="2">
    <source>
        <dbReference type="ARBA" id="ARBA00014678"/>
    </source>
</evidence>
<dbReference type="RefSeq" id="XP_035826663.1">
    <property type="nucleotide sequence ID" value="XM_035970770.1"/>
</dbReference>
<dbReference type="SFLD" id="SFLDF00288">
    <property type="entry name" value="HemN-like__clustered_with_nucl"/>
    <property type="match status" value="1"/>
</dbReference>
<keyword evidence="8" id="KW-0143">Chaperone</keyword>
<dbReference type="SFLD" id="SFLDS00029">
    <property type="entry name" value="Radical_SAM"/>
    <property type="match status" value="1"/>
</dbReference>
<evidence type="ECO:0000313" key="14">
    <source>
        <dbReference type="RefSeq" id="XP_035826663.1"/>
    </source>
</evidence>
<comment type="similarity">
    <text evidence="1">Belongs to the anaerobic coproporphyrinogen-III oxidase family. HemW subfamily.</text>
</comment>
<dbReference type="SMART" id="SM00729">
    <property type="entry name" value="Elp3"/>
    <property type="match status" value="1"/>
</dbReference>
<gene>
    <name evidence="13 14 15 16" type="primary">LOC101856483</name>
</gene>
<protein>
    <recommendedName>
        <fullName evidence="2">Radical S-adenosyl methionine domain-containing protein 1, mitochondrial</fullName>
    </recommendedName>
    <alternativeName>
        <fullName evidence="9">Putative heme chaperone</fullName>
    </alternativeName>
</protein>
<dbReference type="NCBIfam" id="TIGR00539">
    <property type="entry name" value="hemN_rel"/>
    <property type="match status" value="1"/>
</dbReference>
<dbReference type="PROSITE" id="PS51918">
    <property type="entry name" value="RADICAL_SAM"/>
    <property type="match status" value="1"/>
</dbReference>
<accession>A0ABM1VW78</accession>
<evidence type="ECO:0000256" key="7">
    <source>
        <dbReference type="ARBA" id="ARBA00023014"/>
    </source>
</evidence>
<keyword evidence="3" id="KW-0349">Heme</keyword>
<evidence type="ECO:0000256" key="1">
    <source>
        <dbReference type="ARBA" id="ARBA00006100"/>
    </source>
</evidence>
<reference evidence="13 14" key="1">
    <citation type="submission" date="2025-05" db="UniProtKB">
        <authorList>
            <consortium name="RefSeq"/>
        </authorList>
    </citation>
    <scope>IDENTIFICATION</scope>
</reference>
<comment type="function">
    <text evidence="10">May be a heme chaperone, appears to bind heme. Homologous bacterial proteins do not have oxygen-independent coproporphyrinogen-III oxidase activity. Binds 1 [4Fe-4S] cluster. The cluster is coordinated with 3 cysteines and an exchangeable S-adenosyl-L-methionine.</text>
</comment>
<keyword evidence="4" id="KW-0949">S-adenosyl-L-methionine</keyword>
<feature type="domain" description="Radical SAM core" evidence="11">
    <location>
        <begin position="4"/>
        <end position="240"/>
    </location>
</feature>
<keyword evidence="6" id="KW-0408">Iron</keyword>
<keyword evidence="5" id="KW-0479">Metal-binding</keyword>
<organism evidence="12 15">
    <name type="scientific">Aplysia californica</name>
    <name type="common">California sea hare</name>
    <dbReference type="NCBI Taxonomy" id="6500"/>
    <lineage>
        <taxon>Eukaryota</taxon>
        <taxon>Metazoa</taxon>
        <taxon>Spiralia</taxon>
        <taxon>Lophotrochozoa</taxon>
        <taxon>Mollusca</taxon>
        <taxon>Gastropoda</taxon>
        <taxon>Heterobranchia</taxon>
        <taxon>Euthyneura</taxon>
        <taxon>Tectipleura</taxon>
        <taxon>Aplysiida</taxon>
        <taxon>Aplysioidea</taxon>
        <taxon>Aplysiidae</taxon>
        <taxon>Aplysia</taxon>
    </lineage>
</organism>
<keyword evidence="7" id="KW-0411">Iron-sulfur</keyword>